<reference evidence="3" key="1">
    <citation type="submission" date="2023-06" db="EMBL/GenBank/DDBJ databases">
        <title>Identification and characterization of horizontal gene transfer across gut microbiota members of farm animals based on homology search.</title>
        <authorList>
            <person name="Zeman M."/>
            <person name="Kubasova T."/>
            <person name="Jahodarova E."/>
            <person name="Nykrynova M."/>
            <person name="Rychlik I."/>
        </authorList>
    </citation>
    <scope>NUCLEOTIDE SEQUENCE [LARGE SCALE GENOMIC DNA]</scope>
    <source>
        <strain evidence="3">161_Gplus</strain>
    </source>
</reference>
<keyword evidence="1" id="KW-0175">Coiled coil</keyword>
<evidence type="ECO:0000256" key="1">
    <source>
        <dbReference type="SAM" id="Coils"/>
    </source>
</evidence>
<dbReference type="Proteomes" id="UP001529343">
    <property type="component" value="Unassembled WGS sequence"/>
</dbReference>
<accession>A0ABT7UWU8</accession>
<evidence type="ECO:0000313" key="2">
    <source>
        <dbReference type="EMBL" id="MDM8266178.1"/>
    </source>
</evidence>
<reference evidence="2 3" key="2">
    <citation type="submission" date="2023-06" db="EMBL/GenBank/DDBJ databases">
        <authorList>
            <person name="Zeman M."/>
            <person name="Kubasova T."/>
            <person name="Jahodarova E."/>
            <person name="Nykrynova M."/>
            <person name="Rychlik I."/>
        </authorList>
    </citation>
    <scope>NUCLEOTIDE SEQUENCE [LARGE SCALE GENOMIC DNA]</scope>
    <source>
        <strain evidence="2 3">161_Gplus</strain>
    </source>
</reference>
<protein>
    <submittedName>
        <fullName evidence="2">Uncharacterized protein</fullName>
    </submittedName>
</protein>
<gene>
    <name evidence="2" type="ORF">QUW44_03190</name>
</gene>
<feature type="coiled-coil region" evidence="1">
    <location>
        <begin position="35"/>
        <end position="72"/>
    </location>
</feature>
<name>A0ABT7UWU8_9LACO</name>
<comment type="caution">
    <text evidence="2">The sequence shown here is derived from an EMBL/GenBank/DDBJ whole genome shotgun (WGS) entry which is preliminary data.</text>
</comment>
<sequence length="74" mass="8388">MNNQVQPGKTEQVASKLINKLALSQLEEVNREVEIDELNAKIQQLTQVNQQLQSENQQLKSQVSAKAEEEKQEA</sequence>
<proteinExistence type="predicted"/>
<organism evidence="2 3">
    <name type="scientific">Limosilactobacillus pontis</name>
    <dbReference type="NCBI Taxonomy" id="35787"/>
    <lineage>
        <taxon>Bacteria</taxon>
        <taxon>Bacillati</taxon>
        <taxon>Bacillota</taxon>
        <taxon>Bacilli</taxon>
        <taxon>Lactobacillales</taxon>
        <taxon>Lactobacillaceae</taxon>
        <taxon>Limosilactobacillus</taxon>
    </lineage>
</organism>
<dbReference type="EMBL" id="JAUDDW010000007">
    <property type="protein sequence ID" value="MDM8266178.1"/>
    <property type="molecule type" value="Genomic_DNA"/>
</dbReference>
<keyword evidence="3" id="KW-1185">Reference proteome</keyword>
<evidence type="ECO:0000313" key="3">
    <source>
        <dbReference type="Proteomes" id="UP001529343"/>
    </source>
</evidence>
<dbReference type="RefSeq" id="WP_289585885.1">
    <property type="nucleotide sequence ID" value="NZ_JAUDDW010000007.1"/>
</dbReference>